<dbReference type="OrthoDB" id="5589325at2759"/>
<protein>
    <recommendedName>
        <fullName evidence="5">Yeast cell wall synthesis Kre9/Knh1-like N-terminal domain-containing protein</fullName>
    </recommendedName>
</protein>
<keyword evidence="3" id="KW-1133">Transmembrane helix</keyword>
<keyword evidence="1 4" id="KW-0732">Signal</keyword>
<gene>
    <name evidence="6" type="ORF">PISL3812_08701</name>
</gene>
<reference evidence="6 7" key="1">
    <citation type="submission" date="2015-04" db="EMBL/GenBank/DDBJ databases">
        <authorList>
            <person name="Syromyatnikov M.Y."/>
            <person name="Popov V.N."/>
        </authorList>
    </citation>
    <scope>NUCLEOTIDE SEQUENCE [LARGE SCALE GENOMIC DNA]</scope>
    <source>
        <strain evidence="6">WF-38-12</strain>
    </source>
</reference>
<feature type="compositionally biased region" description="Low complexity" evidence="2">
    <location>
        <begin position="191"/>
        <end position="214"/>
    </location>
</feature>
<dbReference type="InterPro" id="IPR052982">
    <property type="entry name" value="SRP1/TIP1-like"/>
</dbReference>
<feature type="compositionally biased region" description="Acidic residues" evidence="2">
    <location>
        <begin position="170"/>
        <end position="190"/>
    </location>
</feature>
<dbReference type="STRING" id="28573.A0A0U1M9D9"/>
<feature type="region of interest" description="Disordered" evidence="2">
    <location>
        <begin position="102"/>
        <end position="252"/>
    </location>
</feature>
<proteinExistence type="predicted"/>
<dbReference type="AlphaFoldDB" id="A0A0U1M9D9"/>
<accession>A0A0U1M9D9</accession>
<dbReference type="PANTHER" id="PTHR40633">
    <property type="entry name" value="MATRIX PROTEIN, PUTATIVE (AFU_ORTHOLOGUE AFUA_8G05410)-RELATED"/>
    <property type="match status" value="1"/>
</dbReference>
<feature type="compositionally biased region" description="Low complexity" evidence="2">
    <location>
        <begin position="120"/>
        <end position="153"/>
    </location>
</feature>
<dbReference type="PANTHER" id="PTHR40633:SF6">
    <property type="entry name" value="MATRIX PROTEIN, PUTATIVE (AFU_ORTHOLOGUE AFUA_8G05410)-RELATED"/>
    <property type="match status" value="1"/>
</dbReference>
<evidence type="ECO:0000256" key="1">
    <source>
        <dbReference type="ARBA" id="ARBA00022729"/>
    </source>
</evidence>
<dbReference type="EMBL" id="CVMT01000010">
    <property type="protein sequence ID" value="CRG91651.1"/>
    <property type="molecule type" value="Genomic_DNA"/>
</dbReference>
<evidence type="ECO:0000313" key="6">
    <source>
        <dbReference type="EMBL" id="CRG91651.1"/>
    </source>
</evidence>
<dbReference type="Pfam" id="PF10342">
    <property type="entry name" value="Kre9_KNH"/>
    <property type="match status" value="1"/>
</dbReference>
<feature type="signal peptide" evidence="4">
    <location>
        <begin position="1"/>
        <end position="19"/>
    </location>
</feature>
<feature type="domain" description="Yeast cell wall synthesis Kre9/Knh1-like N-terminal" evidence="5">
    <location>
        <begin position="29"/>
        <end position="105"/>
    </location>
</feature>
<dbReference type="OMA" id="ENFYITW"/>
<feature type="transmembrane region" description="Helical" evidence="3">
    <location>
        <begin position="260"/>
        <end position="281"/>
    </location>
</feature>
<sequence>MAFTKVLIAGSAFFAAALAQGLSFTEWPTSVTAGQPSTLKWIGDGGAPVTLTLRKGASTDLENVEVISPDATNGEFTWTPNTDLENGSDYAVQISQGDQINYSGPISLGGGIDAPPPPASATSSAFGPQSDTADAAAAASSTTVASDAQSTTSGVDRAITTFAPSTDSAPDSDFDSDSDSDSDSDFDSDSDSASAADAAAASTISSPSGSSIGPQSTAQASETSHPSVVAHPSLMNKPFNAANDGPSATASATSSVHTGAAGRVTVPVALGVGSFVLLWFLQ</sequence>
<keyword evidence="3" id="KW-0812">Transmembrane</keyword>
<keyword evidence="7" id="KW-1185">Reference proteome</keyword>
<feature type="chain" id="PRO_5006711706" description="Yeast cell wall synthesis Kre9/Knh1-like N-terminal domain-containing protein" evidence="4">
    <location>
        <begin position="20"/>
        <end position="282"/>
    </location>
</feature>
<evidence type="ECO:0000313" key="7">
    <source>
        <dbReference type="Proteomes" id="UP000054383"/>
    </source>
</evidence>
<name>A0A0U1M9D9_TALIS</name>
<organism evidence="6 7">
    <name type="scientific">Talaromyces islandicus</name>
    <name type="common">Penicillium islandicum</name>
    <dbReference type="NCBI Taxonomy" id="28573"/>
    <lineage>
        <taxon>Eukaryota</taxon>
        <taxon>Fungi</taxon>
        <taxon>Dikarya</taxon>
        <taxon>Ascomycota</taxon>
        <taxon>Pezizomycotina</taxon>
        <taxon>Eurotiomycetes</taxon>
        <taxon>Eurotiomycetidae</taxon>
        <taxon>Eurotiales</taxon>
        <taxon>Trichocomaceae</taxon>
        <taxon>Talaromyces</taxon>
        <taxon>Talaromyces sect. Islandici</taxon>
    </lineage>
</organism>
<dbReference type="InterPro" id="IPR018466">
    <property type="entry name" value="Kre9/Knh1-like_N"/>
</dbReference>
<keyword evidence="3" id="KW-0472">Membrane</keyword>
<evidence type="ECO:0000256" key="3">
    <source>
        <dbReference type="SAM" id="Phobius"/>
    </source>
</evidence>
<evidence type="ECO:0000259" key="5">
    <source>
        <dbReference type="Pfam" id="PF10342"/>
    </source>
</evidence>
<evidence type="ECO:0000256" key="2">
    <source>
        <dbReference type="SAM" id="MobiDB-lite"/>
    </source>
</evidence>
<dbReference type="Proteomes" id="UP000054383">
    <property type="component" value="Unassembled WGS sequence"/>
</dbReference>
<evidence type="ECO:0000256" key="4">
    <source>
        <dbReference type="SAM" id="SignalP"/>
    </source>
</evidence>
<feature type="compositionally biased region" description="Polar residues" evidence="2">
    <location>
        <begin position="215"/>
        <end position="226"/>
    </location>
</feature>